<evidence type="ECO:0000256" key="1">
    <source>
        <dbReference type="SAM" id="MobiDB-lite"/>
    </source>
</evidence>
<name>A8ZNG9_ACAM1</name>
<feature type="compositionally biased region" description="Basic residues" evidence="1">
    <location>
        <begin position="1"/>
        <end position="18"/>
    </location>
</feature>
<organism evidence="2 3">
    <name type="scientific">Acaryochloris marina (strain MBIC 11017)</name>
    <dbReference type="NCBI Taxonomy" id="329726"/>
    <lineage>
        <taxon>Bacteria</taxon>
        <taxon>Bacillati</taxon>
        <taxon>Cyanobacteriota</taxon>
        <taxon>Cyanophyceae</taxon>
        <taxon>Acaryochloridales</taxon>
        <taxon>Acaryochloridaceae</taxon>
        <taxon>Acaryochloris</taxon>
    </lineage>
</organism>
<keyword evidence="3" id="KW-1185">Reference proteome</keyword>
<dbReference type="KEGG" id="amr:AM1_D0060"/>
<proteinExistence type="predicted"/>
<dbReference type="EMBL" id="CP000841">
    <property type="protein sequence ID" value="ABW32555.1"/>
    <property type="molecule type" value="Genomic_DNA"/>
</dbReference>
<protein>
    <submittedName>
        <fullName evidence="2">Uncharacterized protein</fullName>
    </submittedName>
</protein>
<dbReference type="HOGENOM" id="CLU_3245628_0_0_3"/>
<gene>
    <name evidence="2" type="ordered locus">AM1_D0060</name>
</gene>
<evidence type="ECO:0000313" key="3">
    <source>
        <dbReference type="Proteomes" id="UP000000268"/>
    </source>
</evidence>
<evidence type="ECO:0000313" key="2">
    <source>
        <dbReference type="EMBL" id="ABW32555.1"/>
    </source>
</evidence>
<keyword evidence="2" id="KW-0614">Plasmid</keyword>
<dbReference type="AlphaFoldDB" id="A8ZNG9"/>
<sequence>MWKYVPKKHPLAHSKKSWKNTPQMHSRSGLQRMKTADRRKKF</sequence>
<reference evidence="2 3" key="1">
    <citation type="journal article" date="2008" name="Proc. Natl. Acad. Sci. U.S.A.">
        <title>Niche adaptation and genome expansion in the chlorophyll d-producing cyanobacterium Acaryochloris marina.</title>
        <authorList>
            <person name="Swingley W.D."/>
            <person name="Chen M."/>
            <person name="Cheung P.C."/>
            <person name="Conrad A.L."/>
            <person name="Dejesa L.C."/>
            <person name="Hao J."/>
            <person name="Honchak B.M."/>
            <person name="Karbach L.E."/>
            <person name="Kurdoglu A."/>
            <person name="Lahiri S."/>
            <person name="Mastrian S.D."/>
            <person name="Miyashita H."/>
            <person name="Page L."/>
            <person name="Ramakrishna P."/>
            <person name="Satoh S."/>
            <person name="Sattley W.M."/>
            <person name="Shimada Y."/>
            <person name="Taylor H.L."/>
            <person name="Tomo T."/>
            <person name="Tsuchiya T."/>
            <person name="Wang Z.T."/>
            <person name="Raymond J."/>
            <person name="Mimuro M."/>
            <person name="Blankenship R.E."/>
            <person name="Touchman J.W."/>
        </authorList>
    </citation>
    <scope>NUCLEOTIDE SEQUENCE [LARGE SCALE GENOMIC DNA]</scope>
    <source>
        <strain evidence="3">MBIC 11017</strain>
        <plasmid evidence="3">Plasmid pREB4</plasmid>
    </source>
</reference>
<accession>A8ZNG9</accession>
<feature type="compositionally biased region" description="Polar residues" evidence="1">
    <location>
        <begin position="19"/>
        <end position="29"/>
    </location>
</feature>
<feature type="region of interest" description="Disordered" evidence="1">
    <location>
        <begin position="1"/>
        <end position="42"/>
    </location>
</feature>
<dbReference type="Proteomes" id="UP000000268">
    <property type="component" value="Plasmid pREB4"/>
</dbReference>
<geneLocation type="plasmid" evidence="2 3">
    <name>pREB4</name>
</geneLocation>